<dbReference type="GO" id="GO:0005739">
    <property type="term" value="C:mitochondrion"/>
    <property type="evidence" value="ECO:0007669"/>
    <property type="project" value="TreeGrafter"/>
</dbReference>
<dbReference type="AlphaFoldDB" id="A0A319CTU1"/>
<evidence type="ECO:0008006" key="3">
    <source>
        <dbReference type="Google" id="ProtNLM"/>
    </source>
</evidence>
<protein>
    <recommendedName>
        <fullName evidence="3">Saccharopine dehydrogenase NADP binding domain-containing protein</fullName>
    </recommendedName>
</protein>
<dbReference type="GO" id="GO:0009247">
    <property type="term" value="P:glycolipid biosynthetic process"/>
    <property type="evidence" value="ECO:0007669"/>
    <property type="project" value="TreeGrafter"/>
</dbReference>
<dbReference type="PANTHER" id="PTHR12286">
    <property type="entry name" value="SACCHAROPINE DEHYDROGENASE-LIKE OXIDOREDUCTASE"/>
    <property type="match status" value="1"/>
</dbReference>
<accession>A0A319CTU1</accession>
<dbReference type="GO" id="GO:0005886">
    <property type="term" value="C:plasma membrane"/>
    <property type="evidence" value="ECO:0007669"/>
    <property type="project" value="TreeGrafter"/>
</dbReference>
<name>A0A319CTU1_9EURO</name>
<dbReference type="OrthoDB" id="10268090at2759"/>
<dbReference type="EMBL" id="KZ826119">
    <property type="protein sequence ID" value="PYH88160.1"/>
    <property type="molecule type" value="Genomic_DNA"/>
</dbReference>
<sequence>MGLDRFIGFLQPVVEACARLGTHYVDFTTETPWIEDMVVRYAEMARKSGALIIHGLFTYTPSDIIAFLIAKELRERDNLRPTEIICSGKLDIKAMTAGSITTVLDLFATYGSKWYLWGDSWILSTLRPNIIPKPPWMTRLFGYRRINGLGPLSTSFAGPGNEAMVHRSASQWPDLYGPGFHYEEYLPVDGIFAILHWLTKTVLVLLSLPIFRGVIRTFVARKAPAPDVNKLRHLESMEFRAIGRVGSDDSPRAWASFTHQGSLYELTALVTCVGALCLLDPTIELEKSGGECHGSGGFVTPSYLGMGYVDRLRDAGVNIEVGRIYI</sequence>
<dbReference type="Gene3D" id="3.40.50.720">
    <property type="entry name" value="NAD(P)-binding Rossmann-like Domain"/>
    <property type="match status" value="1"/>
</dbReference>
<proteinExistence type="predicted"/>
<dbReference type="GO" id="GO:0005811">
    <property type="term" value="C:lipid droplet"/>
    <property type="evidence" value="ECO:0007669"/>
    <property type="project" value="TreeGrafter"/>
</dbReference>
<dbReference type="InterPro" id="IPR051276">
    <property type="entry name" value="Saccharopine_DH-like_oxidrdct"/>
</dbReference>
<reference evidence="1 2" key="1">
    <citation type="submission" date="2018-02" db="EMBL/GenBank/DDBJ databases">
        <title>The genomes of Aspergillus section Nigri reveals drivers in fungal speciation.</title>
        <authorList>
            <consortium name="DOE Joint Genome Institute"/>
            <person name="Vesth T.C."/>
            <person name="Nybo J."/>
            <person name="Theobald S."/>
            <person name="Brandl J."/>
            <person name="Frisvad J.C."/>
            <person name="Nielsen K.F."/>
            <person name="Lyhne E.K."/>
            <person name="Kogle M.E."/>
            <person name="Kuo A."/>
            <person name="Riley R."/>
            <person name="Clum A."/>
            <person name="Nolan M."/>
            <person name="Lipzen A."/>
            <person name="Salamov A."/>
            <person name="Henrissat B."/>
            <person name="Wiebenga A."/>
            <person name="De vries R.P."/>
            <person name="Grigoriev I.V."/>
            <person name="Mortensen U.H."/>
            <person name="Andersen M.R."/>
            <person name="Baker S.E."/>
        </authorList>
    </citation>
    <scope>NUCLEOTIDE SEQUENCE [LARGE SCALE GENOMIC DNA]</scope>
    <source>
        <strain evidence="1 2">CBS 707.79</strain>
    </source>
</reference>
<dbReference type="PANTHER" id="PTHR12286:SF5">
    <property type="entry name" value="SACCHAROPINE DEHYDROGENASE-LIKE OXIDOREDUCTASE"/>
    <property type="match status" value="1"/>
</dbReference>
<dbReference type="VEuPathDB" id="FungiDB:BO71DRAFT_147379"/>
<gene>
    <name evidence="1" type="ORF">BO71DRAFT_147379</name>
</gene>
<keyword evidence="2" id="KW-1185">Reference proteome</keyword>
<evidence type="ECO:0000313" key="2">
    <source>
        <dbReference type="Proteomes" id="UP000247810"/>
    </source>
</evidence>
<evidence type="ECO:0000313" key="1">
    <source>
        <dbReference type="EMBL" id="PYH88160.1"/>
    </source>
</evidence>
<dbReference type="Proteomes" id="UP000247810">
    <property type="component" value="Unassembled WGS sequence"/>
</dbReference>
<organism evidence="1 2">
    <name type="scientific">Aspergillus ellipticus CBS 707.79</name>
    <dbReference type="NCBI Taxonomy" id="1448320"/>
    <lineage>
        <taxon>Eukaryota</taxon>
        <taxon>Fungi</taxon>
        <taxon>Dikarya</taxon>
        <taxon>Ascomycota</taxon>
        <taxon>Pezizomycotina</taxon>
        <taxon>Eurotiomycetes</taxon>
        <taxon>Eurotiomycetidae</taxon>
        <taxon>Eurotiales</taxon>
        <taxon>Aspergillaceae</taxon>
        <taxon>Aspergillus</taxon>
        <taxon>Aspergillus subgen. Circumdati</taxon>
    </lineage>
</organism>